<dbReference type="OrthoDB" id="4084551at2759"/>
<keyword evidence="2" id="KW-1133">Transmembrane helix</keyword>
<keyword evidence="2" id="KW-0812">Transmembrane</keyword>
<evidence type="ECO:0000256" key="2">
    <source>
        <dbReference type="SAM" id="Phobius"/>
    </source>
</evidence>
<evidence type="ECO:0000313" key="3">
    <source>
        <dbReference type="EMBL" id="KKK26190.1"/>
    </source>
</evidence>
<feature type="transmembrane region" description="Helical" evidence="2">
    <location>
        <begin position="204"/>
        <end position="227"/>
    </location>
</feature>
<accession>A0A0F8X9H2</accession>
<reference evidence="3 4" key="1">
    <citation type="submission" date="2015-02" db="EMBL/GenBank/DDBJ databases">
        <title>Draft Genome Sequences of Two Closely-Related Aflatoxigenic Aspergillus Species Obtained from the Cote d'Ivoire.</title>
        <authorList>
            <person name="Moore G.G."/>
            <person name="Beltz S.B."/>
            <person name="Mack B.M."/>
        </authorList>
    </citation>
    <scope>NUCLEOTIDE SEQUENCE [LARGE SCALE GENOMIC DNA]</scope>
    <source>
        <strain evidence="3 4">SRRC1468</strain>
    </source>
</reference>
<feature type="region of interest" description="Disordered" evidence="1">
    <location>
        <begin position="250"/>
        <end position="272"/>
    </location>
</feature>
<comment type="caution">
    <text evidence="3">The sequence shown here is derived from an EMBL/GenBank/DDBJ whole genome shotgun (WGS) entry which is preliminary data.</text>
</comment>
<dbReference type="Pfam" id="PF14610">
    <property type="entry name" value="Psg1"/>
    <property type="match status" value="1"/>
</dbReference>
<organism evidence="3 4">
    <name type="scientific">Aspergillus rambellii</name>
    <dbReference type="NCBI Taxonomy" id="308745"/>
    <lineage>
        <taxon>Eukaryota</taxon>
        <taxon>Fungi</taxon>
        <taxon>Dikarya</taxon>
        <taxon>Ascomycota</taxon>
        <taxon>Pezizomycotina</taxon>
        <taxon>Eurotiomycetes</taxon>
        <taxon>Eurotiomycetidae</taxon>
        <taxon>Eurotiales</taxon>
        <taxon>Aspergillaceae</taxon>
        <taxon>Aspergillus</taxon>
        <taxon>Aspergillus subgen. Nidulantes</taxon>
    </lineage>
</organism>
<sequence>MRQPPSYREVFWNQLVILLTTIALASYSLGAVVGRDINSDLGTSLANGSISSPDSIIPERNNSSDRISSGDFPICTDFNGPFVPFCLPVNGADVLVDTTYYVTWNADFYPLNATVNIELRYSDSAEGTSAFTSKRTANSYGYIPIHMRYEWLQGKANNSLTLYIIELDPTLDRRASARQGPTIMLRPKPLNYSKPSPPATFNKLALYIGLPVSLAVVVAVVAGLVCGMRKNRMFIMRTFTQLRNKGYGIGKSKTQRLENDRKQSSDSDESTVLKKYSDDLEAGLLEGTTSDRYNNELERTGSYAFRRDVSKLKSWAV</sequence>
<gene>
    <name evidence="3" type="ORF">ARAM_000970</name>
</gene>
<keyword evidence="4" id="KW-1185">Reference proteome</keyword>
<name>A0A0F8X9H2_9EURO</name>
<dbReference type="Proteomes" id="UP000034291">
    <property type="component" value="Unassembled WGS sequence"/>
</dbReference>
<keyword evidence="2" id="KW-0472">Membrane</keyword>
<proteinExistence type="predicted"/>
<evidence type="ECO:0000313" key="4">
    <source>
        <dbReference type="Proteomes" id="UP000034291"/>
    </source>
</evidence>
<dbReference type="EMBL" id="JZBS01000568">
    <property type="protein sequence ID" value="KKK26190.1"/>
    <property type="molecule type" value="Genomic_DNA"/>
</dbReference>
<dbReference type="InterPro" id="IPR028000">
    <property type="entry name" value="Pma1"/>
</dbReference>
<evidence type="ECO:0000256" key="1">
    <source>
        <dbReference type="SAM" id="MobiDB-lite"/>
    </source>
</evidence>
<protein>
    <submittedName>
        <fullName evidence="3">Uncharacterized protein</fullName>
    </submittedName>
</protein>
<dbReference type="AlphaFoldDB" id="A0A0F8X9H2"/>
<feature type="compositionally biased region" description="Basic and acidic residues" evidence="1">
    <location>
        <begin position="255"/>
        <end position="272"/>
    </location>
</feature>